<sequence length="105" mass="11067">MDRRLLLAPLLVALAACGQDGPLRPADGSDLPPQPALATERPDAEALLTAPPIARPERVDELVRQSTPRQPDPFDLPPPEGGAAPAPSPESEDDDDIAPEEDPIP</sequence>
<feature type="compositionally biased region" description="Pro residues" evidence="1">
    <location>
        <begin position="70"/>
        <end position="80"/>
    </location>
</feature>
<protein>
    <submittedName>
        <fullName evidence="2">Uncharacterized protein</fullName>
    </submittedName>
</protein>
<name>A0A9X2EI18_9SPHN</name>
<feature type="compositionally biased region" description="Acidic residues" evidence="1">
    <location>
        <begin position="90"/>
        <end position="105"/>
    </location>
</feature>
<organism evidence="2 3">
    <name type="scientific">Sphingomicrobium sediminis</name>
    <dbReference type="NCBI Taxonomy" id="2950949"/>
    <lineage>
        <taxon>Bacteria</taxon>
        <taxon>Pseudomonadati</taxon>
        <taxon>Pseudomonadota</taxon>
        <taxon>Alphaproteobacteria</taxon>
        <taxon>Sphingomonadales</taxon>
        <taxon>Sphingomonadaceae</taxon>
        <taxon>Sphingomicrobium</taxon>
    </lineage>
</organism>
<feature type="region of interest" description="Disordered" evidence="1">
    <location>
        <begin position="19"/>
        <end position="105"/>
    </location>
</feature>
<dbReference type="EMBL" id="JAMSHT010000001">
    <property type="protein sequence ID" value="MCM8557932.1"/>
    <property type="molecule type" value="Genomic_DNA"/>
</dbReference>
<proteinExistence type="predicted"/>
<dbReference type="AlphaFoldDB" id="A0A9X2EI18"/>
<dbReference type="PROSITE" id="PS51257">
    <property type="entry name" value="PROKAR_LIPOPROTEIN"/>
    <property type="match status" value="1"/>
</dbReference>
<evidence type="ECO:0000313" key="3">
    <source>
        <dbReference type="Proteomes" id="UP001155128"/>
    </source>
</evidence>
<evidence type="ECO:0000313" key="2">
    <source>
        <dbReference type="EMBL" id="MCM8557932.1"/>
    </source>
</evidence>
<keyword evidence="3" id="KW-1185">Reference proteome</keyword>
<comment type="caution">
    <text evidence="2">The sequence shown here is derived from an EMBL/GenBank/DDBJ whole genome shotgun (WGS) entry which is preliminary data.</text>
</comment>
<reference evidence="2" key="1">
    <citation type="submission" date="2022-06" db="EMBL/GenBank/DDBJ databases">
        <title>Sphingomicrobium sedimins sp. nov., a marine bacterium isolated from tidal flat.</title>
        <authorList>
            <person name="Kim C.-H."/>
            <person name="Yoo Y."/>
            <person name="Kim J.-J."/>
        </authorList>
    </citation>
    <scope>NUCLEOTIDE SEQUENCE</scope>
    <source>
        <strain evidence="2">GRR-S6-50</strain>
    </source>
</reference>
<gene>
    <name evidence="2" type="ORF">NDO55_08880</name>
</gene>
<accession>A0A9X2EI18</accession>
<dbReference type="Proteomes" id="UP001155128">
    <property type="component" value="Unassembled WGS sequence"/>
</dbReference>
<evidence type="ECO:0000256" key="1">
    <source>
        <dbReference type="SAM" id="MobiDB-lite"/>
    </source>
</evidence>
<dbReference type="RefSeq" id="WP_252114430.1">
    <property type="nucleotide sequence ID" value="NZ_JAMSHT010000001.1"/>
</dbReference>